<evidence type="ECO:0000313" key="4">
    <source>
        <dbReference type="Proteomes" id="UP000283805"/>
    </source>
</evidence>
<dbReference type="Proteomes" id="UP000283805">
    <property type="component" value="Unassembled WGS sequence"/>
</dbReference>
<dbReference type="RefSeq" id="WP_120243213.1">
    <property type="nucleotide sequence ID" value="NZ_RAPO01000001.1"/>
</dbReference>
<gene>
    <name evidence="3" type="ORF">ATJ93_0701</name>
</gene>
<dbReference type="Pfam" id="PF00174">
    <property type="entry name" value="Oxidored_molyb"/>
    <property type="match status" value="1"/>
</dbReference>
<protein>
    <submittedName>
        <fullName evidence="3">Molybdopterin-dependent oxidoreductase-like protein</fullName>
    </submittedName>
</protein>
<dbReference type="AlphaFoldDB" id="A0A419WQI0"/>
<name>A0A419WQI0_9EURY</name>
<dbReference type="OrthoDB" id="230884at2157"/>
<evidence type="ECO:0000256" key="1">
    <source>
        <dbReference type="SAM" id="MobiDB-lite"/>
    </source>
</evidence>
<keyword evidence="4" id="KW-1185">Reference proteome</keyword>
<organism evidence="3 4">
    <name type="scientific">Halopiger aswanensis</name>
    <dbReference type="NCBI Taxonomy" id="148449"/>
    <lineage>
        <taxon>Archaea</taxon>
        <taxon>Methanobacteriati</taxon>
        <taxon>Methanobacteriota</taxon>
        <taxon>Stenosarchaea group</taxon>
        <taxon>Halobacteria</taxon>
        <taxon>Halobacteriales</taxon>
        <taxon>Natrialbaceae</taxon>
        <taxon>Halopiger</taxon>
    </lineage>
</organism>
<dbReference type="InterPro" id="IPR000572">
    <property type="entry name" value="OxRdtase_Mopterin-bd_dom"/>
</dbReference>
<evidence type="ECO:0000313" key="3">
    <source>
        <dbReference type="EMBL" id="RKD97709.1"/>
    </source>
</evidence>
<comment type="caution">
    <text evidence="3">The sequence shown here is derived from an EMBL/GenBank/DDBJ whole genome shotgun (WGS) entry which is preliminary data.</text>
</comment>
<reference evidence="3 4" key="1">
    <citation type="submission" date="2018-09" db="EMBL/GenBank/DDBJ databases">
        <title>Genomic Encyclopedia of Archaeal and Bacterial Type Strains, Phase II (KMG-II): from individual species to whole genera.</title>
        <authorList>
            <person name="Goeker M."/>
        </authorList>
    </citation>
    <scope>NUCLEOTIDE SEQUENCE [LARGE SCALE GENOMIC DNA]</scope>
    <source>
        <strain evidence="3 4">DSM 13151</strain>
    </source>
</reference>
<dbReference type="SUPFAM" id="SSF56524">
    <property type="entry name" value="Oxidoreductase molybdopterin-binding domain"/>
    <property type="match status" value="1"/>
</dbReference>
<evidence type="ECO:0000259" key="2">
    <source>
        <dbReference type="Pfam" id="PF00174"/>
    </source>
</evidence>
<sequence>MADGDLHVPSLSSSIRLVGEEETTIDGAALAALPLEERECEIVCATGDRYTEPWYGVPVLEVLERASVPPETTHLLVESADGYRACVAVDTALEGLLALGKNGRPLADAGDYETRFVAVGADGPRTVKDVARIEALTLEPGADPEAYEIGVAPDPDSEGESDPPVPDDAS</sequence>
<dbReference type="Gene3D" id="3.90.420.10">
    <property type="entry name" value="Oxidoreductase, molybdopterin-binding domain"/>
    <property type="match status" value="1"/>
</dbReference>
<dbReference type="InterPro" id="IPR036374">
    <property type="entry name" value="OxRdtase_Mopterin-bd_sf"/>
</dbReference>
<accession>A0A419WQI0</accession>
<dbReference type="EMBL" id="RAPO01000001">
    <property type="protein sequence ID" value="RKD97709.1"/>
    <property type="molecule type" value="Genomic_DNA"/>
</dbReference>
<feature type="region of interest" description="Disordered" evidence="1">
    <location>
        <begin position="141"/>
        <end position="170"/>
    </location>
</feature>
<proteinExistence type="predicted"/>
<feature type="domain" description="Oxidoreductase molybdopterin-binding" evidence="2">
    <location>
        <begin position="20"/>
        <end position="137"/>
    </location>
</feature>